<reference evidence="2" key="1">
    <citation type="submission" date="2017-09" db="EMBL/GenBank/DDBJ databases">
        <authorList>
            <person name="Zhang Y."/>
            <person name="Huang X."/>
            <person name="Liu J."/>
            <person name="Lu L."/>
            <person name="Peng K."/>
        </authorList>
    </citation>
    <scope>NUCLEOTIDE SEQUENCE [LARGE SCALE GENOMIC DNA]</scope>
    <source>
        <strain evidence="2">S-XJ-1</strain>
    </source>
</reference>
<proteinExistence type="predicted"/>
<gene>
    <name evidence="1" type="ORF">CEY15_08615</name>
</gene>
<dbReference type="AlphaFoldDB" id="A0A2A2WQ63"/>
<evidence type="ECO:0000313" key="1">
    <source>
        <dbReference type="EMBL" id="PAY23369.1"/>
    </source>
</evidence>
<protein>
    <submittedName>
        <fullName evidence="1">Uncharacterized protein</fullName>
    </submittedName>
</protein>
<name>A0A2A2WQ63_9ACTN</name>
<accession>A0A2A2WQ63</accession>
<dbReference type="EMBL" id="NTGA01000015">
    <property type="protein sequence ID" value="PAY23369.1"/>
    <property type="molecule type" value="Genomic_DNA"/>
</dbReference>
<comment type="caution">
    <text evidence="1">The sequence shown here is derived from an EMBL/GenBank/DDBJ whole genome shotgun (WGS) entry which is preliminary data.</text>
</comment>
<dbReference type="OrthoDB" id="3381348at2"/>
<dbReference type="InterPro" id="IPR037119">
    <property type="entry name" value="Haem_oxidase_HugZ-like_sf"/>
</dbReference>
<dbReference type="Proteomes" id="UP000218810">
    <property type="component" value="Unassembled WGS sequence"/>
</dbReference>
<dbReference type="SUPFAM" id="SSF50475">
    <property type="entry name" value="FMN-binding split barrel"/>
    <property type="match status" value="1"/>
</dbReference>
<organism evidence="1 2">
    <name type="scientific">Dietzia natronolimnaea</name>
    <dbReference type="NCBI Taxonomy" id="161920"/>
    <lineage>
        <taxon>Bacteria</taxon>
        <taxon>Bacillati</taxon>
        <taxon>Actinomycetota</taxon>
        <taxon>Actinomycetes</taxon>
        <taxon>Mycobacteriales</taxon>
        <taxon>Dietziaceae</taxon>
        <taxon>Dietzia</taxon>
    </lineage>
</organism>
<evidence type="ECO:0000313" key="2">
    <source>
        <dbReference type="Proteomes" id="UP000218810"/>
    </source>
</evidence>
<dbReference type="Gene3D" id="3.20.180.10">
    <property type="entry name" value="PNP-oxidase-like"/>
    <property type="match status" value="1"/>
</dbReference>
<keyword evidence="2" id="KW-1185">Reference proteome</keyword>
<sequence length="265" mass="28233">MRSLVGPVPEPAERVSSALRRCPRATLELLSTPSSPSAASAAPAPEVTLVHQVPGTADLWVALPMAHASVIGVGGATARLEVLDEIIGGAAEGRCRRIVVVEGRVELPGLRAQRRTAGEIARDLPDTVLLDVGTGVALVRLRAERIVLTDDDGVTDIDPEDLATSGPDPFSDLEGHWLAHLNDPRCQVVPRMALRVCRCLPAERPLLVGIDRAGVDIEIVGRDGRIHRERLPFAEACVGVTELGTQLRLLAGGSRYPLDRAALRP</sequence>